<dbReference type="GO" id="GO:0005789">
    <property type="term" value="C:endoplasmic reticulum membrane"/>
    <property type="evidence" value="ECO:0007669"/>
    <property type="project" value="UniProtKB-SubCell"/>
</dbReference>
<feature type="domain" description="SAM-dependent MTase RsmB/NOP-type" evidence="17">
    <location>
        <begin position="134"/>
        <end position="439"/>
    </location>
</feature>
<feature type="binding site" evidence="15">
    <location>
        <begin position="234"/>
        <end position="240"/>
    </location>
    <ligand>
        <name>S-adenosyl-L-methionine</name>
        <dbReference type="ChEBI" id="CHEBI:59789"/>
    </ligand>
</feature>
<evidence type="ECO:0000256" key="13">
    <source>
        <dbReference type="ARBA" id="ARBA00023136"/>
    </source>
</evidence>
<dbReference type="InParanoid" id="A0A7R8YQ43"/>
<evidence type="ECO:0000256" key="11">
    <source>
        <dbReference type="ARBA" id="ARBA00022884"/>
    </source>
</evidence>
<keyword evidence="10" id="KW-0256">Endoplasmic reticulum</keyword>
<evidence type="ECO:0000256" key="4">
    <source>
        <dbReference type="ARBA" id="ARBA00011276"/>
    </source>
</evidence>
<dbReference type="InterPro" id="IPR023267">
    <property type="entry name" value="RCMT"/>
</dbReference>
<sequence>MFYPRTPFTKYPEVESQIFKRNNPIVKDLCEWLCKAPKCTTYRVNLLQANAEVLKNQLEAELLKKYPNPPKVHISSQFPELISVSNLHSVESQNSSPQEGLNEIIVDTSCGASILRGAHIYAPGVMAMRSGTKVGENVNVYTDIEAKCKKGTSAVYESAMKTFLGIGTVRMARYQLFGENIDPRGIAVEMNHTISGVPSIGDLSSPTALLQNFPSIVCGRVLDPQPNETILDMCSAPGNKTTHLAELIKDSGVIIGLDKTESKIELVRKKVSERNLKSIKCFAFDSTKALAENTEISDITKGPPFPPESFDRILLDAPCSALGNRPLLNCNLSTKMLQSYPKVQRKLFKAAVGLLRKQGILVYSTCTIMESENEGIVRWALDSFPELRLIKADPIIGGSGVEGSELTDEERKLVQRFGPEGYDDPVDSVGFFIAKFYLNFLPFGQIFVLLSGVIYSRTNFINMTTKSSAKKFKWSLDFTTSKNPDIPAPPGFNPSVSQSHTEIVKDHHLMIKKSWDIALGPIKQLPMNLFIMYMAGNSISIFPIMMVGMMLIRPIKAMFSTQTTAKLGEGSHGSGQKITYILGNLANVALALYKCQSMGLLPTHASDWLAFVEPQTRLEYYGGGISLV</sequence>
<evidence type="ECO:0000256" key="5">
    <source>
        <dbReference type="ARBA" id="ARBA00020820"/>
    </source>
</evidence>
<dbReference type="PANTHER" id="PTHR22807:SF34">
    <property type="entry name" value="TRNA (CYTOSINE(72)-C(5))-METHYLTRANSFERASE NSUN6"/>
    <property type="match status" value="1"/>
</dbReference>
<evidence type="ECO:0000256" key="14">
    <source>
        <dbReference type="ARBA" id="ARBA00031143"/>
    </source>
</evidence>
<evidence type="ECO:0000256" key="15">
    <source>
        <dbReference type="PROSITE-ProRule" id="PRU01023"/>
    </source>
</evidence>
<dbReference type="SUPFAM" id="SSF88697">
    <property type="entry name" value="PUA domain-like"/>
    <property type="match status" value="1"/>
</dbReference>
<dbReference type="GO" id="GO:0001510">
    <property type="term" value="P:RNA methylation"/>
    <property type="evidence" value="ECO:0007669"/>
    <property type="project" value="InterPro"/>
</dbReference>
<name>A0A7R8YQ43_HERIL</name>
<comment type="subcellular location">
    <subcellularLocation>
        <location evidence="1">Endoplasmic reticulum membrane</location>
        <topology evidence="1">Multi-pass membrane protein</topology>
    </subcellularLocation>
</comment>
<protein>
    <recommendedName>
        <fullName evidence="5">ER membrane protein complex subunit 4</fullName>
    </recommendedName>
    <alternativeName>
        <fullName evidence="14">Transmembrane protein 85</fullName>
    </alternativeName>
</protein>
<keyword evidence="8 15" id="KW-0949">S-adenosyl-L-methionine</keyword>
<dbReference type="InterPro" id="IPR015947">
    <property type="entry name" value="PUA-like_sf"/>
</dbReference>
<evidence type="ECO:0000256" key="1">
    <source>
        <dbReference type="ARBA" id="ARBA00004477"/>
    </source>
</evidence>
<dbReference type="InterPro" id="IPR009445">
    <property type="entry name" value="TMEM85/Emc4"/>
</dbReference>
<gene>
    <name evidence="18" type="ORF">HERILL_LOCUS4559</name>
</gene>
<evidence type="ECO:0000256" key="9">
    <source>
        <dbReference type="ARBA" id="ARBA00022692"/>
    </source>
</evidence>
<feature type="binding site" evidence="15">
    <location>
        <position position="258"/>
    </location>
    <ligand>
        <name>S-adenosyl-L-methionine</name>
        <dbReference type="ChEBI" id="CHEBI:59789"/>
    </ligand>
</feature>
<evidence type="ECO:0000256" key="7">
    <source>
        <dbReference type="ARBA" id="ARBA00022679"/>
    </source>
</evidence>
<dbReference type="PROSITE" id="PS50890">
    <property type="entry name" value="PUA"/>
    <property type="match status" value="1"/>
</dbReference>
<dbReference type="CDD" id="cd02440">
    <property type="entry name" value="AdoMet_MTases"/>
    <property type="match status" value="1"/>
</dbReference>
<dbReference type="InterPro" id="IPR001678">
    <property type="entry name" value="MeTrfase_RsmB-F_NOP2_dom"/>
</dbReference>
<accession>A0A7R8YQ43</accession>
<dbReference type="Gene3D" id="3.40.50.150">
    <property type="entry name" value="Vaccinia Virus protein VP39"/>
    <property type="match status" value="1"/>
</dbReference>
<evidence type="ECO:0000256" key="16">
    <source>
        <dbReference type="SAM" id="Phobius"/>
    </source>
</evidence>
<keyword evidence="13 16" id="KW-0472">Membrane</keyword>
<feature type="binding site" evidence="15">
    <location>
        <position position="316"/>
    </location>
    <ligand>
        <name>S-adenosyl-L-methionine</name>
        <dbReference type="ChEBI" id="CHEBI:59789"/>
    </ligand>
</feature>
<dbReference type="AlphaFoldDB" id="A0A7R8YQ43"/>
<dbReference type="EMBL" id="LR899010">
    <property type="protein sequence ID" value="CAD7081456.1"/>
    <property type="molecule type" value="Genomic_DNA"/>
</dbReference>
<dbReference type="CDD" id="cd21150">
    <property type="entry name" value="PUA_NSun6-like"/>
    <property type="match status" value="1"/>
</dbReference>
<comment type="similarity">
    <text evidence="2 15">Belongs to the class I-like SAM-binding methyltransferase superfamily. RsmB/NOP family.</text>
</comment>
<dbReference type="OrthoDB" id="260824at2759"/>
<evidence type="ECO:0000313" key="18">
    <source>
        <dbReference type="EMBL" id="CAD7081456.1"/>
    </source>
</evidence>
<dbReference type="PRINTS" id="PR02008">
    <property type="entry name" value="RCMTFAMILY"/>
</dbReference>
<dbReference type="PROSITE" id="PS51686">
    <property type="entry name" value="SAM_MT_RSMB_NOP"/>
    <property type="match status" value="1"/>
</dbReference>
<evidence type="ECO:0000256" key="3">
    <source>
        <dbReference type="ARBA" id="ARBA00007715"/>
    </source>
</evidence>
<dbReference type="FunCoup" id="A0A7R8YQ43">
    <property type="interactions" value="1246"/>
</dbReference>
<keyword evidence="11 15" id="KW-0694">RNA-binding</keyword>
<reference evidence="18 19" key="1">
    <citation type="submission" date="2020-11" db="EMBL/GenBank/DDBJ databases">
        <authorList>
            <person name="Wallbank WR R."/>
            <person name="Pardo Diaz C."/>
            <person name="Kozak K."/>
            <person name="Martin S."/>
            <person name="Jiggins C."/>
            <person name="Moest M."/>
            <person name="Warren A I."/>
            <person name="Generalovic N T."/>
            <person name="Byers J.R.P. K."/>
            <person name="Montejo-Kovacevich G."/>
            <person name="Yen C E."/>
        </authorList>
    </citation>
    <scope>NUCLEOTIDE SEQUENCE [LARGE SCALE GENOMIC DNA]</scope>
</reference>
<dbReference type="InterPro" id="IPR029063">
    <property type="entry name" value="SAM-dependent_MTases_sf"/>
</dbReference>
<feature type="active site" description="Nucleophile" evidence="15">
    <location>
        <position position="366"/>
    </location>
</feature>
<dbReference type="Pfam" id="PF01189">
    <property type="entry name" value="Methyltr_RsmB-F"/>
    <property type="match status" value="1"/>
</dbReference>
<feature type="binding site" evidence="15">
    <location>
        <position position="285"/>
    </location>
    <ligand>
        <name>S-adenosyl-L-methionine</name>
        <dbReference type="ChEBI" id="CHEBI:59789"/>
    </ligand>
</feature>
<dbReference type="InterPro" id="IPR036974">
    <property type="entry name" value="PUA_sf"/>
</dbReference>
<keyword evidence="7 15" id="KW-0808">Transferase</keyword>
<evidence type="ECO:0000256" key="6">
    <source>
        <dbReference type="ARBA" id="ARBA00022603"/>
    </source>
</evidence>
<evidence type="ECO:0000256" key="8">
    <source>
        <dbReference type="ARBA" id="ARBA00022691"/>
    </source>
</evidence>
<dbReference type="Proteomes" id="UP000594454">
    <property type="component" value="Chromosome 2"/>
</dbReference>
<evidence type="ECO:0000256" key="2">
    <source>
        <dbReference type="ARBA" id="ARBA00007494"/>
    </source>
</evidence>
<dbReference type="SUPFAM" id="SSF53335">
    <property type="entry name" value="S-adenosyl-L-methionine-dependent methyltransferases"/>
    <property type="match status" value="1"/>
</dbReference>
<keyword evidence="19" id="KW-1185">Reference proteome</keyword>
<evidence type="ECO:0000256" key="12">
    <source>
        <dbReference type="ARBA" id="ARBA00022989"/>
    </source>
</evidence>
<evidence type="ECO:0000256" key="10">
    <source>
        <dbReference type="ARBA" id="ARBA00022824"/>
    </source>
</evidence>
<feature type="transmembrane region" description="Helical" evidence="16">
    <location>
        <begin position="436"/>
        <end position="455"/>
    </location>
</feature>
<organism evidence="18 19">
    <name type="scientific">Hermetia illucens</name>
    <name type="common">Black soldier fly</name>
    <dbReference type="NCBI Taxonomy" id="343691"/>
    <lineage>
        <taxon>Eukaryota</taxon>
        <taxon>Metazoa</taxon>
        <taxon>Ecdysozoa</taxon>
        <taxon>Arthropoda</taxon>
        <taxon>Hexapoda</taxon>
        <taxon>Insecta</taxon>
        <taxon>Pterygota</taxon>
        <taxon>Neoptera</taxon>
        <taxon>Endopterygota</taxon>
        <taxon>Diptera</taxon>
        <taxon>Brachycera</taxon>
        <taxon>Stratiomyomorpha</taxon>
        <taxon>Stratiomyidae</taxon>
        <taxon>Hermetiinae</taxon>
        <taxon>Hermetia</taxon>
    </lineage>
</organism>
<keyword evidence="9 16" id="KW-0812">Transmembrane</keyword>
<keyword evidence="6 15" id="KW-0489">Methyltransferase</keyword>
<dbReference type="PROSITE" id="PS01153">
    <property type="entry name" value="NOL1_NOP2_SUN"/>
    <property type="match status" value="1"/>
</dbReference>
<dbReference type="InterPro" id="IPR018314">
    <property type="entry name" value="RsmB/NOL1/NOP2-like_CS"/>
</dbReference>
<dbReference type="Gene3D" id="2.30.130.10">
    <property type="entry name" value="PUA domain"/>
    <property type="match status" value="1"/>
</dbReference>
<dbReference type="GO" id="GO:0003723">
    <property type="term" value="F:RNA binding"/>
    <property type="evidence" value="ECO:0007669"/>
    <property type="project" value="UniProtKB-UniRule"/>
</dbReference>
<evidence type="ECO:0000259" key="17">
    <source>
        <dbReference type="PROSITE" id="PS51686"/>
    </source>
</evidence>
<proteinExistence type="inferred from homology"/>
<comment type="similarity">
    <text evidence="3">Belongs to the EMC4 family.</text>
</comment>
<evidence type="ECO:0000313" key="19">
    <source>
        <dbReference type="Proteomes" id="UP000594454"/>
    </source>
</evidence>
<keyword evidence="12 16" id="KW-1133">Transmembrane helix</keyword>
<feature type="transmembrane region" description="Helical" evidence="16">
    <location>
        <begin position="530"/>
        <end position="552"/>
    </location>
</feature>
<dbReference type="PANTHER" id="PTHR22807">
    <property type="entry name" value="NOP2 YEAST -RELATED NOL1/NOP2/FMU SUN DOMAIN-CONTAINING"/>
    <property type="match status" value="1"/>
</dbReference>
<dbReference type="GO" id="GO:0008173">
    <property type="term" value="F:RNA methyltransferase activity"/>
    <property type="evidence" value="ECO:0007669"/>
    <property type="project" value="InterPro"/>
</dbReference>
<comment type="subunit">
    <text evidence="4">Component of the ER membrane protein complex (EMC).</text>
</comment>
<dbReference type="Pfam" id="PF06417">
    <property type="entry name" value="EMC4"/>
    <property type="match status" value="1"/>
</dbReference>
<dbReference type="InterPro" id="IPR049560">
    <property type="entry name" value="MeTrfase_RsmB-F_NOP2_cat"/>
</dbReference>